<sequence length="87" mass="9861">MAGLLFQLQTGFHKKTIHIEEETISLRDLRQLAFVFLAETYGSEFSAALHDNVLLYRHDLRSINILQLVTTSEEVQDGSLIEIVIGC</sequence>
<keyword evidence="6" id="KW-0863">Zinc-finger</keyword>
<proteinExistence type="predicted"/>
<evidence type="ECO:0000256" key="5">
    <source>
        <dbReference type="ARBA" id="ARBA00022737"/>
    </source>
</evidence>
<accession>A0AAV5SGT1</accession>
<comment type="caution">
    <text evidence="9">The sequence shown here is derived from an EMBL/GenBank/DDBJ whole genome shotgun (WGS) entry which is preliminary data.</text>
</comment>
<evidence type="ECO:0000256" key="4">
    <source>
        <dbReference type="ARBA" id="ARBA00022679"/>
    </source>
</evidence>
<dbReference type="GO" id="GO:0035556">
    <property type="term" value="P:intracellular signal transduction"/>
    <property type="evidence" value="ECO:0007669"/>
    <property type="project" value="TreeGrafter"/>
</dbReference>
<evidence type="ECO:0000313" key="10">
    <source>
        <dbReference type="Proteomes" id="UP001432027"/>
    </source>
</evidence>
<evidence type="ECO:0000256" key="6">
    <source>
        <dbReference type="ARBA" id="ARBA00022771"/>
    </source>
</evidence>
<feature type="domain" description="Serine/threonine-protein kinase D1-3-like ubiquitin-like" evidence="8">
    <location>
        <begin position="5"/>
        <end position="86"/>
    </location>
</feature>
<dbReference type="InterPro" id="IPR057764">
    <property type="entry name" value="Ubiquitin_PRKD1-3_N"/>
</dbReference>
<dbReference type="PANTHER" id="PTHR22968:SF24">
    <property type="entry name" value="SERINE_THREONINE-PROTEIN KINASE"/>
    <property type="match status" value="1"/>
</dbReference>
<protein>
    <recommendedName>
        <fullName evidence="8">Serine/threonine-protein kinase D1-3-like ubiquitin-like domain-containing protein</fullName>
    </recommendedName>
</protein>
<feature type="non-terminal residue" evidence="9">
    <location>
        <position position="87"/>
    </location>
</feature>
<keyword evidence="5" id="KW-0677">Repeat</keyword>
<reference evidence="9" key="1">
    <citation type="submission" date="2023-10" db="EMBL/GenBank/DDBJ databases">
        <title>Genome assembly of Pristionchus species.</title>
        <authorList>
            <person name="Yoshida K."/>
            <person name="Sommer R.J."/>
        </authorList>
    </citation>
    <scope>NUCLEOTIDE SEQUENCE</scope>
    <source>
        <strain evidence="9">RS0144</strain>
    </source>
</reference>
<evidence type="ECO:0000256" key="2">
    <source>
        <dbReference type="ARBA" id="ARBA00022490"/>
    </source>
</evidence>
<evidence type="ECO:0000259" key="8">
    <source>
        <dbReference type="Pfam" id="PF25525"/>
    </source>
</evidence>
<evidence type="ECO:0000313" key="9">
    <source>
        <dbReference type="EMBL" id="GMS82069.1"/>
    </source>
</evidence>
<dbReference type="GO" id="GO:0008270">
    <property type="term" value="F:zinc ion binding"/>
    <property type="evidence" value="ECO:0007669"/>
    <property type="project" value="UniProtKB-KW"/>
</dbReference>
<keyword evidence="6" id="KW-0862">Zinc</keyword>
<dbReference type="GO" id="GO:0004674">
    <property type="term" value="F:protein serine/threonine kinase activity"/>
    <property type="evidence" value="ECO:0007669"/>
    <property type="project" value="UniProtKB-KW"/>
</dbReference>
<evidence type="ECO:0000256" key="7">
    <source>
        <dbReference type="ARBA" id="ARBA00022777"/>
    </source>
</evidence>
<dbReference type="AlphaFoldDB" id="A0AAV5SGT1"/>
<keyword evidence="3" id="KW-0723">Serine/threonine-protein kinase</keyword>
<keyword evidence="6" id="KW-0479">Metal-binding</keyword>
<keyword evidence="4" id="KW-0808">Transferase</keyword>
<dbReference type="PANTHER" id="PTHR22968">
    <property type="entry name" value="PROTEIN KINASE C, MU"/>
    <property type="match status" value="1"/>
</dbReference>
<dbReference type="GO" id="GO:0005829">
    <property type="term" value="C:cytosol"/>
    <property type="evidence" value="ECO:0007669"/>
    <property type="project" value="TreeGrafter"/>
</dbReference>
<dbReference type="Proteomes" id="UP001432027">
    <property type="component" value="Unassembled WGS sequence"/>
</dbReference>
<evidence type="ECO:0000256" key="3">
    <source>
        <dbReference type="ARBA" id="ARBA00022527"/>
    </source>
</evidence>
<keyword evidence="7" id="KW-0418">Kinase</keyword>
<keyword evidence="2" id="KW-0963">Cytoplasm</keyword>
<comment type="subcellular location">
    <subcellularLocation>
        <location evidence="1">Cytoplasm</location>
    </subcellularLocation>
</comment>
<gene>
    <name evidence="9" type="ORF">PENTCL1PPCAC_4244</name>
</gene>
<organism evidence="9 10">
    <name type="scientific">Pristionchus entomophagus</name>
    <dbReference type="NCBI Taxonomy" id="358040"/>
    <lineage>
        <taxon>Eukaryota</taxon>
        <taxon>Metazoa</taxon>
        <taxon>Ecdysozoa</taxon>
        <taxon>Nematoda</taxon>
        <taxon>Chromadorea</taxon>
        <taxon>Rhabditida</taxon>
        <taxon>Rhabditina</taxon>
        <taxon>Diplogasteromorpha</taxon>
        <taxon>Diplogasteroidea</taxon>
        <taxon>Neodiplogasteridae</taxon>
        <taxon>Pristionchus</taxon>
    </lineage>
</organism>
<dbReference type="Pfam" id="PF25525">
    <property type="entry name" value="Ubiquitin_PRKD1_N"/>
    <property type="match status" value="1"/>
</dbReference>
<name>A0AAV5SGT1_9BILA</name>
<keyword evidence="10" id="KW-1185">Reference proteome</keyword>
<dbReference type="EMBL" id="BTSX01000001">
    <property type="protein sequence ID" value="GMS82069.1"/>
    <property type="molecule type" value="Genomic_DNA"/>
</dbReference>
<evidence type="ECO:0000256" key="1">
    <source>
        <dbReference type="ARBA" id="ARBA00004496"/>
    </source>
</evidence>
<dbReference type="GO" id="GO:0007200">
    <property type="term" value="P:phospholipase C-activating G protein-coupled receptor signaling pathway"/>
    <property type="evidence" value="ECO:0007669"/>
    <property type="project" value="TreeGrafter"/>
</dbReference>